<accession>A0A1L9VQ37</accession>
<dbReference type="EMBL" id="KV878893">
    <property type="protein sequence ID" value="OJJ86000.1"/>
    <property type="molecule type" value="Genomic_DNA"/>
</dbReference>
<evidence type="ECO:0000313" key="2">
    <source>
        <dbReference type="Proteomes" id="UP000184300"/>
    </source>
</evidence>
<organism evidence="1 2">
    <name type="scientific">Aspergillus glaucus CBS 516.65</name>
    <dbReference type="NCBI Taxonomy" id="1160497"/>
    <lineage>
        <taxon>Eukaryota</taxon>
        <taxon>Fungi</taxon>
        <taxon>Dikarya</taxon>
        <taxon>Ascomycota</taxon>
        <taxon>Pezizomycotina</taxon>
        <taxon>Eurotiomycetes</taxon>
        <taxon>Eurotiomycetidae</taxon>
        <taxon>Eurotiales</taxon>
        <taxon>Aspergillaceae</taxon>
        <taxon>Aspergillus</taxon>
        <taxon>Aspergillus subgen. Aspergillus</taxon>
    </lineage>
</organism>
<dbReference type="VEuPathDB" id="FungiDB:ASPGLDRAFT_1301692"/>
<gene>
    <name evidence="1" type="ORF">ASPGLDRAFT_1301692</name>
</gene>
<dbReference type="GeneID" id="34457204"/>
<dbReference type="AlphaFoldDB" id="A0A1L9VQ37"/>
<dbReference type="Proteomes" id="UP000184300">
    <property type="component" value="Unassembled WGS sequence"/>
</dbReference>
<evidence type="ECO:0000313" key="1">
    <source>
        <dbReference type="EMBL" id="OJJ86000.1"/>
    </source>
</evidence>
<name>A0A1L9VQ37_ASPGL</name>
<keyword evidence="2" id="KW-1185">Reference proteome</keyword>
<sequence length="78" mass="8078">MGSLESSRLLLVFAIPGERDCAAARASRPGSTSIRPGNWLLVVCIVLSEPSDGSAGRILANCQARVLSQGPWASVAAL</sequence>
<reference evidence="2" key="1">
    <citation type="journal article" date="2017" name="Genome Biol.">
        <title>Comparative genomics reveals high biological diversity and specific adaptations in the industrially and medically important fungal genus Aspergillus.</title>
        <authorList>
            <person name="de Vries R.P."/>
            <person name="Riley R."/>
            <person name="Wiebenga A."/>
            <person name="Aguilar-Osorio G."/>
            <person name="Amillis S."/>
            <person name="Uchima C.A."/>
            <person name="Anderluh G."/>
            <person name="Asadollahi M."/>
            <person name="Askin M."/>
            <person name="Barry K."/>
            <person name="Battaglia E."/>
            <person name="Bayram O."/>
            <person name="Benocci T."/>
            <person name="Braus-Stromeyer S.A."/>
            <person name="Caldana C."/>
            <person name="Canovas D."/>
            <person name="Cerqueira G.C."/>
            <person name="Chen F."/>
            <person name="Chen W."/>
            <person name="Choi C."/>
            <person name="Clum A."/>
            <person name="Dos Santos R.A."/>
            <person name="Damasio A.R."/>
            <person name="Diallinas G."/>
            <person name="Emri T."/>
            <person name="Fekete E."/>
            <person name="Flipphi M."/>
            <person name="Freyberg S."/>
            <person name="Gallo A."/>
            <person name="Gournas C."/>
            <person name="Habgood R."/>
            <person name="Hainaut M."/>
            <person name="Harispe M.L."/>
            <person name="Henrissat B."/>
            <person name="Hilden K.S."/>
            <person name="Hope R."/>
            <person name="Hossain A."/>
            <person name="Karabika E."/>
            <person name="Karaffa L."/>
            <person name="Karanyi Z."/>
            <person name="Krasevec N."/>
            <person name="Kuo A."/>
            <person name="Kusch H."/>
            <person name="LaButti K."/>
            <person name="Lagendijk E.L."/>
            <person name="Lapidus A."/>
            <person name="Levasseur A."/>
            <person name="Lindquist E."/>
            <person name="Lipzen A."/>
            <person name="Logrieco A.F."/>
            <person name="MacCabe A."/>
            <person name="Maekelae M.R."/>
            <person name="Malavazi I."/>
            <person name="Melin P."/>
            <person name="Meyer V."/>
            <person name="Mielnichuk N."/>
            <person name="Miskei M."/>
            <person name="Molnar A.P."/>
            <person name="Mule G."/>
            <person name="Ngan C.Y."/>
            <person name="Orejas M."/>
            <person name="Orosz E."/>
            <person name="Ouedraogo J.P."/>
            <person name="Overkamp K.M."/>
            <person name="Park H.-S."/>
            <person name="Perrone G."/>
            <person name="Piumi F."/>
            <person name="Punt P.J."/>
            <person name="Ram A.F."/>
            <person name="Ramon A."/>
            <person name="Rauscher S."/>
            <person name="Record E."/>
            <person name="Riano-Pachon D.M."/>
            <person name="Robert V."/>
            <person name="Roehrig J."/>
            <person name="Ruller R."/>
            <person name="Salamov A."/>
            <person name="Salih N.S."/>
            <person name="Samson R.A."/>
            <person name="Sandor E."/>
            <person name="Sanguinetti M."/>
            <person name="Schuetze T."/>
            <person name="Sepcic K."/>
            <person name="Shelest E."/>
            <person name="Sherlock G."/>
            <person name="Sophianopoulou V."/>
            <person name="Squina F.M."/>
            <person name="Sun H."/>
            <person name="Susca A."/>
            <person name="Todd R.B."/>
            <person name="Tsang A."/>
            <person name="Unkles S.E."/>
            <person name="van de Wiele N."/>
            <person name="van Rossen-Uffink D."/>
            <person name="Oliveira J.V."/>
            <person name="Vesth T.C."/>
            <person name="Visser J."/>
            <person name="Yu J.-H."/>
            <person name="Zhou M."/>
            <person name="Andersen M.R."/>
            <person name="Archer D.B."/>
            <person name="Baker S.E."/>
            <person name="Benoit I."/>
            <person name="Brakhage A.A."/>
            <person name="Braus G.H."/>
            <person name="Fischer R."/>
            <person name="Frisvad J.C."/>
            <person name="Goldman G.H."/>
            <person name="Houbraken J."/>
            <person name="Oakley B."/>
            <person name="Pocsi I."/>
            <person name="Scazzocchio C."/>
            <person name="Seiboth B."/>
            <person name="vanKuyk P.A."/>
            <person name="Wortman J."/>
            <person name="Dyer P.S."/>
            <person name="Grigoriev I.V."/>
        </authorList>
    </citation>
    <scope>NUCLEOTIDE SEQUENCE [LARGE SCALE GENOMIC DNA]</scope>
    <source>
        <strain evidence="2">CBS 516.65</strain>
    </source>
</reference>
<protein>
    <submittedName>
        <fullName evidence="1">Uncharacterized protein</fullName>
    </submittedName>
</protein>
<proteinExistence type="predicted"/>
<dbReference type="RefSeq" id="XP_022402694.1">
    <property type="nucleotide sequence ID" value="XM_022540943.1"/>
</dbReference>